<feature type="region of interest" description="Disordered" evidence="1">
    <location>
        <begin position="86"/>
        <end position="134"/>
    </location>
</feature>
<evidence type="ECO:0000256" key="1">
    <source>
        <dbReference type="SAM" id="MobiDB-lite"/>
    </source>
</evidence>
<feature type="compositionally biased region" description="Basic and acidic residues" evidence="1">
    <location>
        <begin position="86"/>
        <end position="95"/>
    </location>
</feature>
<sequence>MASENKTFNMIFPPMSQLSQQVAQQVPLPATQQSPIMSGRHSVSGPPRQRTSTSRQSQRRLSSADSPDWCMEELLGAETRIDLNHTATGDHDVGRDVTGATTSGQGHGYHLRTAKCPPDRLSPSTWQKWTRKGKDAVNQVTSKFGKKK</sequence>
<evidence type="ECO:0000313" key="2">
    <source>
        <dbReference type="EMBL" id="MED6210472.1"/>
    </source>
</evidence>
<feature type="compositionally biased region" description="Polar residues" evidence="1">
    <location>
        <begin position="18"/>
        <end position="36"/>
    </location>
</feature>
<keyword evidence="3" id="KW-1185">Reference proteome</keyword>
<feature type="compositionally biased region" description="Low complexity" evidence="1">
    <location>
        <begin position="48"/>
        <end position="63"/>
    </location>
</feature>
<dbReference type="EMBL" id="JASCZI010242283">
    <property type="protein sequence ID" value="MED6210472.1"/>
    <property type="molecule type" value="Genomic_DNA"/>
</dbReference>
<dbReference type="Proteomes" id="UP001341840">
    <property type="component" value="Unassembled WGS sequence"/>
</dbReference>
<gene>
    <name evidence="2" type="ORF">PIB30_064420</name>
</gene>
<proteinExistence type="predicted"/>
<reference evidence="2 3" key="1">
    <citation type="journal article" date="2023" name="Plants (Basel)">
        <title>Bridging the Gap: Combining Genomics and Transcriptomics Approaches to Understand Stylosanthes scabra, an Orphan Legume from the Brazilian Caatinga.</title>
        <authorList>
            <person name="Ferreira-Neto J.R.C."/>
            <person name="da Silva M.D."/>
            <person name="Binneck E."/>
            <person name="de Melo N.F."/>
            <person name="da Silva R.H."/>
            <person name="de Melo A.L.T.M."/>
            <person name="Pandolfi V."/>
            <person name="Bustamante F.O."/>
            <person name="Brasileiro-Vidal A.C."/>
            <person name="Benko-Iseppon A.M."/>
        </authorList>
    </citation>
    <scope>NUCLEOTIDE SEQUENCE [LARGE SCALE GENOMIC DNA]</scope>
    <source>
        <tissue evidence="2">Leaves</tissue>
    </source>
</reference>
<evidence type="ECO:0000313" key="3">
    <source>
        <dbReference type="Proteomes" id="UP001341840"/>
    </source>
</evidence>
<protein>
    <submittedName>
        <fullName evidence="2">Uncharacterized protein</fullName>
    </submittedName>
</protein>
<name>A0ABU6YL52_9FABA</name>
<accession>A0ABU6YL52</accession>
<feature type="region of interest" description="Disordered" evidence="1">
    <location>
        <begin position="18"/>
        <end position="68"/>
    </location>
</feature>
<organism evidence="2 3">
    <name type="scientific">Stylosanthes scabra</name>
    <dbReference type="NCBI Taxonomy" id="79078"/>
    <lineage>
        <taxon>Eukaryota</taxon>
        <taxon>Viridiplantae</taxon>
        <taxon>Streptophyta</taxon>
        <taxon>Embryophyta</taxon>
        <taxon>Tracheophyta</taxon>
        <taxon>Spermatophyta</taxon>
        <taxon>Magnoliopsida</taxon>
        <taxon>eudicotyledons</taxon>
        <taxon>Gunneridae</taxon>
        <taxon>Pentapetalae</taxon>
        <taxon>rosids</taxon>
        <taxon>fabids</taxon>
        <taxon>Fabales</taxon>
        <taxon>Fabaceae</taxon>
        <taxon>Papilionoideae</taxon>
        <taxon>50 kb inversion clade</taxon>
        <taxon>dalbergioids sensu lato</taxon>
        <taxon>Dalbergieae</taxon>
        <taxon>Pterocarpus clade</taxon>
        <taxon>Stylosanthes</taxon>
    </lineage>
</organism>
<comment type="caution">
    <text evidence="2">The sequence shown here is derived from an EMBL/GenBank/DDBJ whole genome shotgun (WGS) entry which is preliminary data.</text>
</comment>